<dbReference type="AlphaFoldDB" id="A0AA39J4R8"/>
<dbReference type="Proteomes" id="UP001175226">
    <property type="component" value="Unassembled WGS sequence"/>
</dbReference>
<sequence length="211" mass="24198">MSLYHEISSKYVIHQLSSTLKKNKDTGYIGIPNRKLIQATIAICAWIKATDGHQGNTTAKSLANNGARKNQDDHVDLDIDPKLQITAYQALRERKTQSLPWCTKTTSNINLAIEGTKASFGTKTMEPALWKSLRHRDIDRSTRYFLWMTMHDAYRIGGKWLHFDPQYHERVYCTHCNNSLESMEHILMRCSSLNRTSGAQEIINTSRNLDL</sequence>
<dbReference type="InterPro" id="IPR036397">
    <property type="entry name" value="RNaseH_sf"/>
</dbReference>
<dbReference type="GO" id="GO:0003676">
    <property type="term" value="F:nucleic acid binding"/>
    <property type="evidence" value="ECO:0007669"/>
    <property type="project" value="InterPro"/>
</dbReference>
<comment type="caution">
    <text evidence="1">The sequence shown here is derived from an EMBL/GenBank/DDBJ whole genome shotgun (WGS) entry which is preliminary data.</text>
</comment>
<proteinExistence type="predicted"/>
<reference evidence="1" key="1">
    <citation type="submission" date="2023-06" db="EMBL/GenBank/DDBJ databases">
        <authorList>
            <consortium name="Lawrence Berkeley National Laboratory"/>
            <person name="Ahrendt S."/>
            <person name="Sahu N."/>
            <person name="Indic B."/>
            <person name="Wong-Bajracharya J."/>
            <person name="Merenyi Z."/>
            <person name="Ke H.-M."/>
            <person name="Monk M."/>
            <person name="Kocsube S."/>
            <person name="Drula E."/>
            <person name="Lipzen A."/>
            <person name="Balint B."/>
            <person name="Henrissat B."/>
            <person name="Andreopoulos B."/>
            <person name="Martin F.M."/>
            <person name="Harder C.B."/>
            <person name="Rigling D."/>
            <person name="Ford K.L."/>
            <person name="Foster G.D."/>
            <person name="Pangilinan J."/>
            <person name="Papanicolaou A."/>
            <person name="Barry K."/>
            <person name="LaButti K."/>
            <person name="Viragh M."/>
            <person name="Koriabine M."/>
            <person name="Yan M."/>
            <person name="Riley R."/>
            <person name="Champramary S."/>
            <person name="Plett K.L."/>
            <person name="Tsai I.J."/>
            <person name="Slot J."/>
            <person name="Sipos G."/>
            <person name="Plett J."/>
            <person name="Nagy L.G."/>
            <person name="Grigoriev I.V."/>
        </authorList>
    </citation>
    <scope>NUCLEOTIDE SEQUENCE</scope>
    <source>
        <strain evidence="1">FPL87.14</strain>
    </source>
</reference>
<dbReference type="EMBL" id="JAUEPT010000057">
    <property type="protein sequence ID" value="KAK0436132.1"/>
    <property type="molecule type" value="Genomic_DNA"/>
</dbReference>
<name>A0AA39J4R8_9AGAR</name>
<organism evidence="1 2">
    <name type="scientific">Armillaria borealis</name>
    <dbReference type="NCBI Taxonomy" id="47425"/>
    <lineage>
        <taxon>Eukaryota</taxon>
        <taxon>Fungi</taxon>
        <taxon>Dikarya</taxon>
        <taxon>Basidiomycota</taxon>
        <taxon>Agaricomycotina</taxon>
        <taxon>Agaricomycetes</taxon>
        <taxon>Agaricomycetidae</taxon>
        <taxon>Agaricales</taxon>
        <taxon>Marasmiineae</taxon>
        <taxon>Physalacriaceae</taxon>
        <taxon>Armillaria</taxon>
    </lineage>
</organism>
<gene>
    <name evidence="1" type="ORF">EV421DRAFT_2011089</name>
</gene>
<evidence type="ECO:0000313" key="2">
    <source>
        <dbReference type="Proteomes" id="UP001175226"/>
    </source>
</evidence>
<keyword evidence="2" id="KW-1185">Reference proteome</keyword>
<evidence type="ECO:0000313" key="1">
    <source>
        <dbReference type="EMBL" id="KAK0436132.1"/>
    </source>
</evidence>
<dbReference type="Gene3D" id="3.30.420.10">
    <property type="entry name" value="Ribonuclease H-like superfamily/Ribonuclease H"/>
    <property type="match status" value="1"/>
</dbReference>
<accession>A0AA39J4R8</accession>
<evidence type="ECO:0008006" key="3">
    <source>
        <dbReference type="Google" id="ProtNLM"/>
    </source>
</evidence>
<protein>
    <recommendedName>
        <fullName evidence="3">Reverse transcriptase zinc-binding domain-containing protein</fullName>
    </recommendedName>
</protein>